<sequence>MNWVHQAPAKGLEWVSTVTSDGSQAYHSPAILGRFTISRDNSNSLVFFQTDSLKPEDTAVYYCSRHTVRKNRLLSLQEHIKHVFGKGKGGGAEILKKLRGF</sequence>
<keyword evidence="1" id="KW-0391">Immunity</keyword>
<dbReference type="InterPro" id="IPR050199">
    <property type="entry name" value="IgHV"/>
</dbReference>
<dbReference type="STRING" id="8469.M7BWM4"/>
<dbReference type="Gene3D" id="2.60.40.10">
    <property type="entry name" value="Immunoglobulins"/>
    <property type="match status" value="1"/>
</dbReference>
<organism evidence="5 6">
    <name type="scientific">Chelonia mydas</name>
    <name type="common">Green sea-turtle</name>
    <name type="synonym">Chelonia agassizi</name>
    <dbReference type="NCBI Taxonomy" id="8469"/>
    <lineage>
        <taxon>Eukaryota</taxon>
        <taxon>Metazoa</taxon>
        <taxon>Chordata</taxon>
        <taxon>Craniata</taxon>
        <taxon>Vertebrata</taxon>
        <taxon>Euteleostomi</taxon>
        <taxon>Archelosauria</taxon>
        <taxon>Testudinata</taxon>
        <taxon>Testudines</taxon>
        <taxon>Cryptodira</taxon>
        <taxon>Durocryptodira</taxon>
        <taxon>Americhelydia</taxon>
        <taxon>Chelonioidea</taxon>
        <taxon>Cheloniidae</taxon>
        <taxon>Chelonia</taxon>
    </lineage>
</organism>
<dbReference type="PANTHER" id="PTHR23266">
    <property type="entry name" value="IMMUNOGLOBULIN HEAVY CHAIN"/>
    <property type="match status" value="1"/>
</dbReference>
<dbReference type="SMART" id="SM00406">
    <property type="entry name" value="IGv"/>
    <property type="match status" value="1"/>
</dbReference>
<evidence type="ECO:0000256" key="2">
    <source>
        <dbReference type="ARBA" id="ARBA00023130"/>
    </source>
</evidence>
<evidence type="ECO:0000256" key="1">
    <source>
        <dbReference type="ARBA" id="ARBA00022859"/>
    </source>
</evidence>
<dbReference type="Proteomes" id="UP000031443">
    <property type="component" value="Unassembled WGS sequence"/>
</dbReference>
<feature type="domain" description="Immunoglobulin V-set" evidence="4">
    <location>
        <begin position="1"/>
        <end position="65"/>
    </location>
</feature>
<evidence type="ECO:0000256" key="3">
    <source>
        <dbReference type="ARBA" id="ARBA00043265"/>
    </source>
</evidence>
<keyword evidence="2" id="KW-1064">Adaptive immunity</keyword>
<evidence type="ECO:0000313" key="5">
    <source>
        <dbReference type="EMBL" id="EMP36468.1"/>
    </source>
</evidence>
<proteinExistence type="predicted"/>
<accession>M7BWM4</accession>
<name>M7BWM4_CHEMY</name>
<keyword evidence="6" id="KW-1185">Reference proteome</keyword>
<dbReference type="GO" id="GO:0005576">
    <property type="term" value="C:extracellular region"/>
    <property type="evidence" value="ECO:0007669"/>
    <property type="project" value="UniProtKB-ARBA"/>
</dbReference>
<dbReference type="GO" id="GO:0019814">
    <property type="term" value="C:immunoglobulin complex"/>
    <property type="evidence" value="ECO:0007669"/>
    <property type="project" value="UniProtKB-KW"/>
</dbReference>
<reference evidence="6" key="1">
    <citation type="journal article" date="2013" name="Nat. Genet.">
        <title>The draft genomes of soft-shell turtle and green sea turtle yield insights into the development and evolution of the turtle-specific body plan.</title>
        <authorList>
            <person name="Wang Z."/>
            <person name="Pascual-Anaya J."/>
            <person name="Zadissa A."/>
            <person name="Li W."/>
            <person name="Niimura Y."/>
            <person name="Huang Z."/>
            <person name="Li C."/>
            <person name="White S."/>
            <person name="Xiong Z."/>
            <person name="Fang D."/>
            <person name="Wang B."/>
            <person name="Ming Y."/>
            <person name="Chen Y."/>
            <person name="Zheng Y."/>
            <person name="Kuraku S."/>
            <person name="Pignatelli M."/>
            <person name="Herrero J."/>
            <person name="Beal K."/>
            <person name="Nozawa M."/>
            <person name="Li Q."/>
            <person name="Wang J."/>
            <person name="Zhang H."/>
            <person name="Yu L."/>
            <person name="Shigenobu S."/>
            <person name="Wang J."/>
            <person name="Liu J."/>
            <person name="Flicek P."/>
            <person name="Searle S."/>
            <person name="Wang J."/>
            <person name="Kuratani S."/>
            <person name="Yin Y."/>
            <person name="Aken B."/>
            <person name="Zhang G."/>
            <person name="Irie N."/>
        </authorList>
    </citation>
    <scope>NUCLEOTIDE SEQUENCE [LARGE SCALE GENOMIC DNA]</scope>
</reference>
<dbReference type="GO" id="GO:0002250">
    <property type="term" value="P:adaptive immune response"/>
    <property type="evidence" value="ECO:0007669"/>
    <property type="project" value="UniProtKB-KW"/>
</dbReference>
<evidence type="ECO:0000259" key="4">
    <source>
        <dbReference type="SMART" id="SM00406"/>
    </source>
</evidence>
<dbReference type="EMBL" id="KB525203">
    <property type="protein sequence ID" value="EMP36468.1"/>
    <property type="molecule type" value="Genomic_DNA"/>
</dbReference>
<keyword evidence="3" id="KW-1280">Immunoglobulin</keyword>
<dbReference type="InterPro" id="IPR036179">
    <property type="entry name" value="Ig-like_dom_sf"/>
</dbReference>
<dbReference type="InterPro" id="IPR013106">
    <property type="entry name" value="Ig_V-set"/>
</dbReference>
<gene>
    <name evidence="5" type="ORF">UY3_06349</name>
</gene>
<dbReference type="AlphaFoldDB" id="M7BWM4"/>
<dbReference type="InterPro" id="IPR013783">
    <property type="entry name" value="Ig-like_fold"/>
</dbReference>
<dbReference type="SUPFAM" id="SSF48726">
    <property type="entry name" value="Immunoglobulin"/>
    <property type="match status" value="1"/>
</dbReference>
<protein>
    <submittedName>
        <fullName evidence="5">Ig heavy chain V region C3</fullName>
    </submittedName>
</protein>
<evidence type="ECO:0000313" key="6">
    <source>
        <dbReference type="Proteomes" id="UP000031443"/>
    </source>
</evidence>